<dbReference type="Pfam" id="PF01359">
    <property type="entry name" value="Transposase_1"/>
    <property type="match status" value="1"/>
</dbReference>
<dbReference type="PANTHER" id="PTHR46060">
    <property type="entry name" value="MARINER MOS1 TRANSPOSASE-LIKE PROTEIN"/>
    <property type="match status" value="1"/>
</dbReference>
<sequence length="383" mass="43838">MHDVKAGCRLTVQLFIVRRAIEIWQQYSKPMQLAFLDFEAAFESPHRGCLLNALRANGIPGKFVRLLDDKNQRTTAQFEHQQNVQHHFRRSFKKFVGLELEEATWRKTEVLVFGGSEREPENTWRGGAVQAEPWRLERKQRILQKLVRSISCDPWMRVLLARRSKGSIFVVTLFLTSKLCRLISVGPMTVVLDLLGLRHQFFNGRFRDSRACRFKAGNKKEDEPRSDRPTAISSDELKNPAEQHSCEGVRYFAASLGCSLSTVSNGLRPHGMLLSSSRRFDWLDIIVTGDEKWVLYVNHTHKCVWCAGDEMPDTFVKGEIHEKKVMLSAWWGVHGIYRFELLPDNTTSSDEKFYRITVQPGPGSERLPPLAIASAISGIKALR</sequence>
<feature type="region of interest" description="Disordered" evidence="1">
    <location>
        <begin position="217"/>
        <end position="241"/>
    </location>
</feature>
<dbReference type="Gene3D" id="3.30.420.10">
    <property type="entry name" value="Ribonuclease H-like superfamily/Ribonuclease H"/>
    <property type="match status" value="1"/>
</dbReference>
<feature type="compositionally biased region" description="Basic and acidic residues" evidence="1">
    <location>
        <begin position="218"/>
        <end position="228"/>
    </location>
</feature>
<evidence type="ECO:0000313" key="2">
    <source>
        <dbReference type="EMBL" id="KAK6734751.1"/>
    </source>
</evidence>
<accession>A0ABR1C8A6</accession>
<gene>
    <name evidence="2" type="primary">Necator_chrII.g5924</name>
    <name evidence="2" type="ORF">RB195_018131</name>
</gene>
<evidence type="ECO:0000256" key="1">
    <source>
        <dbReference type="SAM" id="MobiDB-lite"/>
    </source>
</evidence>
<dbReference type="Proteomes" id="UP001303046">
    <property type="component" value="Unassembled WGS sequence"/>
</dbReference>
<dbReference type="InterPro" id="IPR036397">
    <property type="entry name" value="RNaseH_sf"/>
</dbReference>
<evidence type="ECO:0008006" key="4">
    <source>
        <dbReference type="Google" id="ProtNLM"/>
    </source>
</evidence>
<keyword evidence="3" id="KW-1185">Reference proteome</keyword>
<protein>
    <recommendedName>
        <fullName evidence="4">Reverse transcriptase domain-containing protein</fullName>
    </recommendedName>
</protein>
<reference evidence="2 3" key="1">
    <citation type="submission" date="2023-08" db="EMBL/GenBank/DDBJ databases">
        <title>A Necator americanus chromosomal reference genome.</title>
        <authorList>
            <person name="Ilik V."/>
            <person name="Petrzelkova K.J."/>
            <person name="Pardy F."/>
            <person name="Fuh T."/>
            <person name="Niatou-Singa F.S."/>
            <person name="Gouil Q."/>
            <person name="Baker L."/>
            <person name="Ritchie M.E."/>
            <person name="Jex A.R."/>
            <person name="Gazzola D."/>
            <person name="Li H."/>
            <person name="Toshio Fujiwara R."/>
            <person name="Zhan B."/>
            <person name="Aroian R.V."/>
            <person name="Pafco B."/>
            <person name="Schwarz E.M."/>
        </authorList>
    </citation>
    <scope>NUCLEOTIDE SEQUENCE [LARGE SCALE GENOMIC DNA]</scope>
    <source>
        <strain evidence="2 3">Aroian</strain>
        <tissue evidence="2">Whole animal</tissue>
    </source>
</reference>
<dbReference type="InterPro" id="IPR052709">
    <property type="entry name" value="Transposase-MT_Hybrid"/>
</dbReference>
<evidence type="ECO:0000313" key="3">
    <source>
        <dbReference type="Proteomes" id="UP001303046"/>
    </source>
</evidence>
<comment type="caution">
    <text evidence="2">The sequence shown here is derived from an EMBL/GenBank/DDBJ whole genome shotgun (WGS) entry which is preliminary data.</text>
</comment>
<organism evidence="2 3">
    <name type="scientific">Necator americanus</name>
    <name type="common">Human hookworm</name>
    <dbReference type="NCBI Taxonomy" id="51031"/>
    <lineage>
        <taxon>Eukaryota</taxon>
        <taxon>Metazoa</taxon>
        <taxon>Ecdysozoa</taxon>
        <taxon>Nematoda</taxon>
        <taxon>Chromadorea</taxon>
        <taxon>Rhabditida</taxon>
        <taxon>Rhabditina</taxon>
        <taxon>Rhabditomorpha</taxon>
        <taxon>Strongyloidea</taxon>
        <taxon>Ancylostomatidae</taxon>
        <taxon>Bunostominae</taxon>
        <taxon>Necator</taxon>
    </lineage>
</organism>
<name>A0ABR1C8A6_NECAM</name>
<dbReference type="InterPro" id="IPR001888">
    <property type="entry name" value="Transposase_1"/>
</dbReference>
<dbReference type="EMBL" id="JAVFWL010000002">
    <property type="protein sequence ID" value="KAK6734751.1"/>
    <property type="molecule type" value="Genomic_DNA"/>
</dbReference>
<proteinExistence type="predicted"/>
<dbReference type="PANTHER" id="PTHR46060:SF1">
    <property type="entry name" value="MARINER MOS1 TRANSPOSASE-LIKE PROTEIN"/>
    <property type="match status" value="1"/>
</dbReference>